<dbReference type="EMBL" id="FWZX01000013">
    <property type="protein sequence ID" value="SMF38482.1"/>
    <property type="molecule type" value="Genomic_DNA"/>
</dbReference>
<dbReference type="SMART" id="SM00318">
    <property type="entry name" value="SNc"/>
    <property type="match status" value="1"/>
</dbReference>
<dbReference type="STRING" id="560819.SAMN05428998_11330"/>
<reference evidence="3 4" key="1">
    <citation type="submission" date="2017-04" db="EMBL/GenBank/DDBJ databases">
        <authorList>
            <person name="Afonso C.L."/>
            <person name="Miller P.J."/>
            <person name="Scott M.A."/>
            <person name="Spackman E."/>
            <person name="Goraichik I."/>
            <person name="Dimitrov K.M."/>
            <person name="Suarez D.L."/>
            <person name="Swayne D.E."/>
        </authorList>
    </citation>
    <scope>NUCLEOTIDE SEQUENCE [LARGE SCALE GENOMIC DNA]</scope>
    <source>
        <strain evidence="3 4">USBA 355</strain>
    </source>
</reference>
<sequence length="265" mass="29232">MSPLRPLTLLLLATAVPVPGARAAADALPPGFVAGETVRPVEALDGDTLRLADGRELRLAVIEAPKRPLDVAADRPWPIADAARSALAELALERDWSLVPAGTPRDRYGRLLGHLVDAEGTWLNGELVAAGLARAVSRADLRLGARRLLEIERLARARRLGLWSLQAYRVLPAEEARFGLNRFALVEGRVLAVATVRGRTYLNFGEDWRTDFTVSLEPAARRLFEREGVDLENYQGLRLRVRGWLQPVNGPMIEVTHPEQLEVLE</sequence>
<dbReference type="Gene3D" id="2.40.50.90">
    <property type="match status" value="1"/>
</dbReference>
<accession>A0A1Y6C169</accession>
<evidence type="ECO:0000256" key="1">
    <source>
        <dbReference type="SAM" id="SignalP"/>
    </source>
</evidence>
<protein>
    <submittedName>
        <fullName evidence="3">Endonuclease YncB, thermonuclease family</fullName>
    </submittedName>
</protein>
<dbReference type="Pfam" id="PF00565">
    <property type="entry name" value="SNase"/>
    <property type="match status" value="1"/>
</dbReference>
<organism evidence="3 4">
    <name type="scientific">Tistlia consotensis USBA 355</name>
    <dbReference type="NCBI Taxonomy" id="560819"/>
    <lineage>
        <taxon>Bacteria</taxon>
        <taxon>Pseudomonadati</taxon>
        <taxon>Pseudomonadota</taxon>
        <taxon>Alphaproteobacteria</taxon>
        <taxon>Rhodospirillales</taxon>
        <taxon>Rhodovibrionaceae</taxon>
        <taxon>Tistlia</taxon>
    </lineage>
</organism>
<dbReference type="RefSeq" id="WP_085123713.1">
    <property type="nucleotide sequence ID" value="NZ_FWZX01000013.1"/>
</dbReference>
<dbReference type="InterPro" id="IPR035437">
    <property type="entry name" value="SNase_OB-fold_sf"/>
</dbReference>
<evidence type="ECO:0000313" key="4">
    <source>
        <dbReference type="Proteomes" id="UP000192917"/>
    </source>
</evidence>
<proteinExistence type="predicted"/>
<gene>
    <name evidence="3" type="ORF">SAMN05428998_11330</name>
</gene>
<evidence type="ECO:0000259" key="2">
    <source>
        <dbReference type="PROSITE" id="PS50830"/>
    </source>
</evidence>
<dbReference type="InterPro" id="IPR016071">
    <property type="entry name" value="Staphylococal_nuclease_OB-fold"/>
</dbReference>
<dbReference type="Proteomes" id="UP000192917">
    <property type="component" value="Unassembled WGS sequence"/>
</dbReference>
<dbReference type="SUPFAM" id="SSF50199">
    <property type="entry name" value="Staphylococcal nuclease"/>
    <property type="match status" value="1"/>
</dbReference>
<evidence type="ECO:0000313" key="3">
    <source>
        <dbReference type="EMBL" id="SMF38482.1"/>
    </source>
</evidence>
<keyword evidence="3" id="KW-0378">Hydrolase</keyword>
<name>A0A1Y6C169_9PROT</name>
<feature type="domain" description="TNase-like" evidence="2">
    <location>
        <begin position="34"/>
        <end position="165"/>
    </location>
</feature>
<dbReference type="GO" id="GO:0004519">
    <property type="term" value="F:endonuclease activity"/>
    <property type="evidence" value="ECO:0007669"/>
    <property type="project" value="UniProtKB-KW"/>
</dbReference>
<keyword evidence="4" id="KW-1185">Reference proteome</keyword>
<dbReference type="AlphaFoldDB" id="A0A1Y6C169"/>
<feature type="signal peptide" evidence="1">
    <location>
        <begin position="1"/>
        <end position="23"/>
    </location>
</feature>
<feature type="chain" id="PRO_5011007568" evidence="1">
    <location>
        <begin position="24"/>
        <end position="265"/>
    </location>
</feature>
<keyword evidence="3" id="KW-0255">Endonuclease</keyword>
<keyword evidence="3" id="KW-0540">Nuclease</keyword>
<dbReference type="PROSITE" id="PS50830">
    <property type="entry name" value="TNASE_3"/>
    <property type="match status" value="1"/>
</dbReference>
<keyword evidence="1" id="KW-0732">Signal</keyword>